<sequence>MKLLHNFCFFFPIPALLKELMADVVVVFFVLDRFVGANCRTGSVLLHHLLKLHHYHEGWSQCAVISVLAVLLMCHFSFLVVHRLALMISF</sequence>
<proteinExistence type="predicted"/>
<evidence type="ECO:0000256" key="2">
    <source>
        <dbReference type="SAM" id="SignalP"/>
    </source>
</evidence>
<organism evidence="3">
    <name type="scientific">Arundo donax</name>
    <name type="common">Giant reed</name>
    <name type="synonym">Donax arundinaceus</name>
    <dbReference type="NCBI Taxonomy" id="35708"/>
    <lineage>
        <taxon>Eukaryota</taxon>
        <taxon>Viridiplantae</taxon>
        <taxon>Streptophyta</taxon>
        <taxon>Embryophyta</taxon>
        <taxon>Tracheophyta</taxon>
        <taxon>Spermatophyta</taxon>
        <taxon>Magnoliopsida</taxon>
        <taxon>Liliopsida</taxon>
        <taxon>Poales</taxon>
        <taxon>Poaceae</taxon>
        <taxon>PACMAD clade</taxon>
        <taxon>Arundinoideae</taxon>
        <taxon>Arundineae</taxon>
        <taxon>Arundo</taxon>
    </lineage>
</organism>
<feature type="chain" id="PRO_5002046580" evidence="2">
    <location>
        <begin position="23"/>
        <end position="90"/>
    </location>
</feature>
<protein>
    <submittedName>
        <fullName evidence="3">Uncharacterized protein</fullName>
    </submittedName>
</protein>
<accession>A0A0A9HDP1</accession>
<dbReference type="EMBL" id="GBRH01166888">
    <property type="protein sequence ID" value="JAE31008.1"/>
    <property type="molecule type" value="Transcribed_RNA"/>
</dbReference>
<reference evidence="3" key="2">
    <citation type="journal article" date="2015" name="Data Brief">
        <title>Shoot transcriptome of the giant reed, Arundo donax.</title>
        <authorList>
            <person name="Barrero R.A."/>
            <person name="Guerrero F.D."/>
            <person name="Moolhuijzen P."/>
            <person name="Goolsby J.A."/>
            <person name="Tidwell J."/>
            <person name="Bellgard S.E."/>
            <person name="Bellgard M.I."/>
        </authorList>
    </citation>
    <scope>NUCLEOTIDE SEQUENCE</scope>
    <source>
        <tissue evidence="3">Shoot tissue taken approximately 20 cm above the soil surface</tissue>
    </source>
</reference>
<feature type="signal peptide" evidence="2">
    <location>
        <begin position="1"/>
        <end position="22"/>
    </location>
</feature>
<keyword evidence="1" id="KW-1133">Transmembrane helix</keyword>
<feature type="transmembrane region" description="Helical" evidence="1">
    <location>
        <begin position="58"/>
        <end position="81"/>
    </location>
</feature>
<keyword evidence="1" id="KW-0472">Membrane</keyword>
<reference evidence="3" key="1">
    <citation type="submission" date="2014-09" db="EMBL/GenBank/DDBJ databases">
        <authorList>
            <person name="Magalhaes I.L.F."/>
            <person name="Oliveira U."/>
            <person name="Santos F.R."/>
            <person name="Vidigal T.H.D.A."/>
            <person name="Brescovit A.D."/>
            <person name="Santos A.J."/>
        </authorList>
    </citation>
    <scope>NUCLEOTIDE SEQUENCE</scope>
    <source>
        <tissue evidence="3">Shoot tissue taken approximately 20 cm above the soil surface</tissue>
    </source>
</reference>
<evidence type="ECO:0000256" key="1">
    <source>
        <dbReference type="SAM" id="Phobius"/>
    </source>
</evidence>
<name>A0A0A9HDP1_ARUDO</name>
<evidence type="ECO:0000313" key="3">
    <source>
        <dbReference type="EMBL" id="JAE31008.1"/>
    </source>
</evidence>
<dbReference type="AlphaFoldDB" id="A0A0A9HDP1"/>
<keyword evidence="2" id="KW-0732">Signal</keyword>
<keyword evidence="1" id="KW-0812">Transmembrane</keyword>